<sequence>MNGEALADASNVESGPSSPGTSSDSDAVNTSTSRVYFGPIQPAERRLTRARDSLQNTPIRRSPRHHADSVSQSEDGEGSPNDVMASDLSRPDTPMLTDDVLEEPPSALATKVMRAWDNPSPPPSPHASPRPLHNEDEFLQLVTDAGPSLADSDAEMDTDGAFDPVGKAAANEQPQGSSAPASLPRGHFDETDLINFDSFTTALPSDTPAVQLMPATPPLGAPYTVDDLLASTPLRPPQGFEQVARAPNAAQEGDLFLADLKSPSHEDTASVDEEAQVLIALSSEPKDVTAPSSPQVSTVALENPEETSIPATLLEPALHTPLRRSTRPRRSVSPYFLPLTSPSKLPDSAQSSPSQPKIEVGPARRRKIKVKEQDDEKVDLVEIPQESPGKNLVDIVLEDVELPAPTLNALPADDKGKGKGPEAQQRLGSLSPTSTNLLMQLLPAGSAQEPTTPAVGVMQPIDQRSNEEQRPTTPVDATPAAVDTHVRPSTPIRNGVLSQPARDVTRTPARRVPISQAIGQGIISPVKPSAVRGGQTSGATGFQAAFLGAPVFKPRAPEDSLRSPAKRVPIAHAQAMSSLQSPAKPSGRPASPVKSTHARSLSEDPIQPAVHRVQRSMSADLARPAQLGPKGGDIFKKLTSTQHVPVRSSQASNEPSTSTLPFSIPPSIQEMDEPQPQGLAQPSKPAIVLRPPTGKTESKIPRPGSKPYVRPTAASGVKQIPKPAATLPKKTVSAAPAPPAARPMRMVRKVMSKPVEISSGSEDNVSQAVAGPGPRTVASRSARPIANDMGSPGLKRKRDTEESTASPSGVRPIFVRKVPPAPKHRAKTSDSSPMTRAGSVESPGPTVVQGKIRMRKVIDKKKPKSPPRSPPNKPMDVVQSPPTIRASLQPSPPPPTPTSKQAADAPTDTTNLPQATVSTPESEAAESIQPTVPLPSVPFQPSINVESEPESSQGLRRTTRSRKSAQNTTDVFGTVAAPRAQTRRRPTIVLSDNSVFSGMTALALKSLTTTNTQRNQKQVAEIQMEVVIKDGKRPDSPTTKVRTSLERQREELAQQRQERAERRARRSIGEGDSLDADAAEQGDDADVNMSGAETGGEEPPRRHRRGPGEDEDFETPERPERPAKRTRLDDGQGENLESKNEKRVKWDHGLATTVYLDDTPPKPKRHTNDVVPKRGALAPSAKKLPLDTMGNVLNADAPIVNVRPENIVVKKFVYEDDAAAVPEPPPAPAPKPTRSKSKKSRS</sequence>
<dbReference type="STRING" id="745531.A0A0C3SCV0"/>
<feature type="compositionally biased region" description="Pro residues" evidence="1">
    <location>
        <begin position="1222"/>
        <end position="1231"/>
    </location>
</feature>
<feature type="region of interest" description="Disordered" evidence="1">
    <location>
        <begin position="1218"/>
        <end position="1242"/>
    </location>
</feature>
<feature type="compositionally biased region" description="Polar residues" evidence="1">
    <location>
        <begin position="638"/>
        <end position="661"/>
    </location>
</feature>
<feature type="region of interest" description="Disordered" evidence="1">
    <location>
        <begin position="1028"/>
        <end position="1176"/>
    </location>
</feature>
<feature type="compositionally biased region" description="Polar residues" evidence="1">
    <location>
        <begin position="939"/>
        <end position="956"/>
    </location>
</feature>
<evidence type="ECO:0000256" key="1">
    <source>
        <dbReference type="SAM" id="MobiDB-lite"/>
    </source>
</evidence>
<feature type="region of interest" description="Disordered" evidence="1">
    <location>
        <begin position="462"/>
        <end position="510"/>
    </location>
</feature>
<dbReference type="EMBL" id="KN840470">
    <property type="protein sequence ID" value="KIP09140.1"/>
    <property type="molecule type" value="Genomic_DNA"/>
</dbReference>
<feature type="region of interest" description="Disordered" evidence="1">
    <location>
        <begin position="406"/>
        <end position="434"/>
    </location>
</feature>
<name>A0A0C3SCV0_PHLG1</name>
<feature type="compositionally biased region" description="Acidic residues" evidence="1">
    <location>
        <begin position="1072"/>
        <end position="1086"/>
    </location>
</feature>
<feature type="compositionally biased region" description="Basic residues" evidence="1">
    <location>
        <begin position="1233"/>
        <end position="1242"/>
    </location>
</feature>
<dbReference type="Proteomes" id="UP000053257">
    <property type="component" value="Unassembled WGS sequence"/>
</dbReference>
<feature type="compositionally biased region" description="Basic and acidic residues" evidence="1">
    <location>
        <begin position="43"/>
        <end position="52"/>
    </location>
</feature>
<feature type="compositionally biased region" description="Polar residues" evidence="1">
    <location>
        <begin position="907"/>
        <end position="921"/>
    </location>
</feature>
<proteinExistence type="predicted"/>
<feature type="compositionally biased region" description="Polar residues" evidence="1">
    <location>
        <begin position="758"/>
        <end position="767"/>
    </location>
</feature>
<accession>A0A0C3SCV0</accession>
<feature type="compositionally biased region" description="Basic and acidic residues" evidence="1">
    <location>
        <begin position="1043"/>
        <end position="1061"/>
    </location>
</feature>
<dbReference type="OrthoDB" id="2148418at2759"/>
<keyword evidence="3" id="KW-1185">Reference proteome</keyword>
<evidence type="ECO:0000313" key="3">
    <source>
        <dbReference type="Proteomes" id="UP000053257"/>
    </source>
</evidence>
<feature type="compositionally biased region" description="Polar residues" evidence="1">
    <location>
        <begin position="290"/>
        <end position="300"/>
    </location>
</feature>
<organism evidence="2 3">
    <name type="scientific">Phlebiopsis gigantea (strain 11061_1 CR5-6)</name>
    <name type="common">White-rot fungus</name>
    <name type="synonym">Peniophora gigantea</name>
    <dbReference type="NCBI Taxonomy" id="745531"/>
    <lineage>
        <taxon>Eukaryota</taxon>
        <taxon>Fungi</taxon>
        <taxon>Dikarya</taxon>
        <taxon>Basidiomycota</taxon>
        <taxon>Agaricomycotina</taxon>
        <taxon>Agaricomycetes</taxon>
        <taxon>Polyporales</taxon>
        <taxon>Phanerochaetaceae</taxon>
        <taxon>Phlebiopsis</taxon>
    </lineage>
</organism>
<gene>
    <name evidence="2" type="ORF">PHLGIDRAFT_126585</name>
</gene>
<protein>
    <submittedName>
        <fullName evidence="2">Uncharacterized protein</fullName>
    </submittedName>
</protein>
<feature type="compositionally biased region" description="Basic and acidic residues" evidence="1">
    <location>
        <begin position="370"/>
        <end position="380"/>
    </location>
</feature>
<evidence type="ECO:0000313" key="2">
    <source>
        <dbReference type="EMBL" id="KIP09140.1"/>
    </source>
</evidence>
<dbReference type="HOGENOM" id="CLU_261535_0_0_1"/>
<feature type="region of interest" description="Disordered" evidence="1">
    <location>
        <begin position="1"/>
        <end position="189"/>
    </location>
</feature>
<feature type="compositionally biased region" description="Basic residues" evidence="1">
    <location>
        <begin position="321"/>
        <end position="330"/>
    </location>
</feature>
<feature type="compositionally biased region" description="Polar residues" evidence="1">
    <location>
        <begin position="340"/>
        <end position="355"/>
    </location>
</feature>
<feature type="compositionally biased region" description="Basic residues" evidence="1">
    <location>
        <begin position="852"/>
        <end position="865"/>
    </location>
</feature>
<feature type="compositionally biased region" description="Pro residues" evidence="1">
    <location>
        <begin position="119"/>
        <end position="128"/>
    </location>
</feature>
<reference evidence="2 3" key="1">
    <citation type="journal article" date="2014" name="PLoS Genet.">
        <title>Analysis of the Phlebiopsis gigantea genome, transcriptome and secretome provides insight into its pioneer colonization strategies of wood.</title>
        <authorList>
            <person name="Hori C."/>
            <person name="Ishida T."/>
            <person name="Igarashi K."/>
            <person name="Samejima M."/>
            <person name="Suzuki H."/>
            <person name="Master E."/>
            <person name="Ferreira P."/>
            <person name="Ruiz-Duenas F.J."/>
            <person name="Held B."/>
            <person name="Canessa P."/>
            <person name="Larrondo L.F."/>
            <person name="Schmoll M."/>
            <person name="Druzhinina I.S."/>
            <person name="Kubicek C.P."/>
            <person name="Gaskell J.A."/>
            <person name="Kersten P."/>
            <person name="St John F."/>
            <person name="Glasner J."/>
            <person name="Sabat G."/>
            <person name="Splinter BonDurant S."/>
            <person name="Syed K."/>
            <person name="Yadav J."/>
            <person name="Mgbeahuruike A.C."/>
            <person name="Kovalchuk A."/>
            <person name="Asiegbu F.O."/>
            <person name="Lackner G."/>
            <person name="Hoffmeister D."/>
            <person name="Rencoret J."/>
            <person name="Gutierrez A."/>
            <person name="Sun H."/>
            <person name="Lindquist E."/>
            <person name="Barry K."/>
            <person name="Riley R."/>
            <person name="Grigoriev I.V."/>
            <person name="Henrissat B."/>
            <person name="Kues U."/>
            <person name="Berka R.M."/>
            <person name="Martinez A.T."/>
            <person name="Covert S.F."/>
            <person name="Blanchette R.A."/>
            <person name="Cullen D."/>
        </authorList>
    </citation>
    <scope>NUCLEOTIDE SEQUENCE [LARGE SCALE GENOMIC DNA]</scope>
    <source>
        <strain evidence="2 3">11061_1 CR5-6</strain>
    </source>
</reference>
<feature type="region of interest" description="Disordered" evidence="1">
    <location>
        <begin position="553"/>
        <end position="972"/>
    </location>
</feature>
<feature type="region of interest" description="Disordered" evidence="1">
    <location>
        <begin position="282"/>
        <end position="383"/>
    </location>
</feature>
<feature type="compositionally biased region" description="Polar residues" evidence="1">
    <location>
        <begin position="880"/>
        <end position="889"/>
    </location>
</feature>
<dbReference type="AlphaFoldDB" id="A0A0C3SCV0"/>
<feature type="compositionally biased region" description="Low complexity" evidence="1">
    <location>
        <begin position="14"/>
        <end position="26"/>
    </location>
</feature>
<feature type="compositionally biased region" description="Basic and acidic residues" evidence="1">
    <location>
        <begin position="1115"/>
        <end position="1148"/>
    </location>
</feature>